<dbReference type="InterPro" id="IPR009091">
    <property type="entry name" value="RCC1/BLIP-II"/>
</dbReference>
<proteinExistence type="predicted"/>
<keyword evidence="4" id="KW-1185">Reference proteome</keyword>
<dbReference type="OrthoDB" id="5370059at2759"/>
<feature type="repeat" description="RCC1" evidence="2">
    <location>
        <begin position="2"/>
        <end position="62"/>
    </location>
</feature>
<accession>A0A2A9NKC9</accession>
<evidence type="ECO:0000313" key="3">
    <source>
        <dbReference type="EMBL" id="PFH49784.1"/>
    </source>
</evidence>
<keyword evidence="1" id="KW-0677">Repeat</keyword>
<evidence type="ECO:0008006" key="5">
    <source>
        <dbReference type="Google" id="ProtNLM"/>
    </source>
</evidence>
<dbReference type="SUPFAM" id="SSF50985">
    <property type="entry name" value="RCC1/BLIP-II"/>
    <property type="match status" value="1"/>
</dbReference>
<gene>
    <name evidence="3" type="ORF">AMATHDRAFT_48393</name>
</gene>
<dbReference type="PANTHER" id="PTHR22870:SF408">
    <property type="entry name" value="OS09G0560450 PROTEIN"/>
    <property type="match status" value="1"/>
</dbReference>
<feature type="repeat" description="RCC1" evidence="2">
    <location>
        <begin position="315"/>
        <end position="373"/>
    </location>
</feature>
<sequence length="438" mass="47184">MPTLLSAGSNAQGQLGNATIDDSHVFQTCSFHGCQRGTLPPGTSKVTCVSSGANHTLVLLERNHDSHSLQPSIELWGCGSGIRGQLGPAFRSQTSFFQPIQLPLKQYGLDGYSYKAACASWETTYIVLGCQGRGDVLVSMGANDFGDLGVDSKGKGNENSHAIHIVSFDHLVVKGRRISSDSVLVKSISTGQHHVVVHLHATLTDASTQSLLVGWGTCRHGQLGTTATSVNKRLPVQTFIPVPKLILVNEPDSDVTGVSLGSQHTVILHASKHLTSLGSNRKGQLSGLQSLSNVHDIACTWNGTYVMVGKEAGGCYIFSGGSNSHGQLGHTEHKTGYHDSPIHAAVELPEWLPTSMVKRMVCGSEHVLLFTQKQNNQRLESEVWGWGWNEHGNLGLGTTTDVHIPIRIWPRTEEEQNSAYIVGGIWAGCGTSWLYLED</sequence>
<dbReference type="PROSITE" id="PS50012">
    <property type="entry name" value="RCC1_3"/>
    <property type="match status" value="4"/>
</dbReference>
<protein>
    <recommendedName>
        <fullName evidence="5">Secretion-regulating guanine nucleotide exchange factor</fullName>
    </recommendedName>
</protein>
<dbReference type="PANTHER" id="PTHR22870">
    <property type="entry name" value="REGULATOR OF CHROMOSOME CONDENSATION"/>
    <property type="match status" value="1"/>
</dbReference>
<evidence type="ECO:0000256" key="1">
    <source>
        <dbReference type="ARBA" id="ARBA00022737"/>
    </source>
</evidence>
<dbReference type="EMBL" id="KZ302019">
    <property type="protein sequence ID" value="PFH49784.1"/>
    <property type="molecule type" value="Genomic_DNA"/>
</dbReference>
<dbReference type="AlphaFoldDB" id="A0A2A9NKC9"/>
<feature type="repeat" description="RCC1" evidence="2">
    <location>
        <begin position="381"/>
        <end position="438"/>
    </location>
</feature>
<dbReference type="InterPro" id="IPR000408">
    <property type="entry name" value="Reg_chr_condens"/>
</dbReference>
<dbReference type="Gene3D" id="2.130.10.30">
    <property type="entry name" value="Regulator of chromosome condensation 1/beta-lactamase-inhibitor protein II"/>
    <property type="match status" value="2"/>
</dbReference>
<name>A0A2A9NKC9_9AGAR</name>
<organism evidence="3 4">
    <name type="scientific">Amanita thiersii Skay4041</name>
    <dbReference type="NCBI Taxonomy" id="703135"/>
    <lineage>
        <taxon>Eukaryota</taxon>
        <taxon>Fungi</taxon>
        <taxon>Dikarya</taxon>
        <taxon>Basidiomycota</taxon>
        <taxon>Agaricomycotina</taxon>
        <taxon>Agaricomycetes</taxon>
        <taxon>Agaricomycetidae</taxon>
        <taxon>Agaricales</taxon>
        <taxon>Pluteineae</taxon>
        <taxon>Amanitaceae</taxon>
        <taxon>Amanita</taxon>
    </lineage>
</organism>
<dbReference type="STRING" id="703135.A0A2A9NKC9"/>
<dbReference type="Pfam" id="PF00415">
    <property type="entry name" value="RCC1"/>
    <property type="match status" value="1"/>
</dbReference>
<dbReference type="InterPro" id="IPR051210">
    <property type="entry name" value="Ub_ligase/GEF_domain"/>
</dbReference>
<evidence type="ECO:0000256" key="2">
    <source>
        <dbReference type="PROSITE-ProRule" id="PRU00235"/>
    </source>
</evidence>
<dbReference type="Proteomes" id="UP000242287">
    <property type="component" value="Unassembled WGS sequence"/>
</dbReference>
<reference evidence="3 4" key="1">
    <citation type="submission" date="2014-02" db="EMBL/GenBank/DDBJ databases">
        <title>Transposable element dynamics among asymbiotic and ectomycorrhizal Amanita fungi.</title>
        <authorList>
            <consortium name="DOE Joint Genome Institute"/>
            <person name="Hess J."/>
            <person name="Skrede I."/>
            <person name="Wolfe B."/>
            <person name="LaButti K."/>
            <person name="Ohm R.A."/>
            <person name="Grigoriev I.V."/>
            <person name="Pringle A."/>
        </authorList>
    </citation>
    <scope>NUCLEOTIDE SEQUENCE [LARGE SCALE GENOMIC DNA]</scope>
    <source>
        <strain evidence="3 4">SKay4041</strain>
    </source>
</reference>
<evidence type="ECO:0000313" key="4">
    <source>
        <dbReference type="Proteomes" id="UP000242287"/>
    </source>
</evidence>
<feature type="repeat" description="RCC1" evidence="2">
    <location>
        <begin position="210"/>
        <end position="271"/>
    </location>
</feature>